<dbReference type="RefSeq" id="XP_002507423.1">
    <property type="nucleotide sequence ID" value="XM_002507377.1"/>
</dbReference>
<dbReference type="Proteomes" id="UP000002009">
    <property type="component" value="Chromosome 1"/>
</dbReference>
<feature type="region of interest" description="Disordered" evidence="4">
    <location>
        <begin position="82"/>
        <end position="103"/>
    </location>
</feature>
<dbReference type="EMBL" id="CP001574">
    <property type="protein sequence ID" value="ACO68681.1"/>
    <property type="molecule type" value="Genomic_DNA"/>
</dbReference>
<dbReference type="GO" id="GO:0016757">
    <property type="term" value="F:glycosyltransferase activity"/>
    <property type="evidence" value="ECO:0007669"/>
    <property type="project" value="InterPro"/>
</dbReference>
<feature type="domain" description="Exostosin GT47" evidence="5">
    <location>
        <begin position="480"/>
        <end position="600"/>
    </location>
</feature>
<dbReference type="InParanoid" id="C1FF42"/>
<dbReference type="KEGG" id="mis:MICPUN_54821"/>
<reference evidence="6 7" key="1">
    <citation type="journal article" date="2009" name="Science">
        <title>Green evolution and dynamic adaptations revealed by genomes of the marine picoeukaryotes Micromonas.</title>
        <authorList>
            <person name="Worden A.Z."/>
            <person name="Lee J.H."/>
            <person name="Mock T."/>
            <person name="Rouze P."/>
            <person name="Simmons M.P."/>
            <person name="Aerts A.L."/>
            <person name="Allen A.E."/>
            <person name="Cuvelier M.L."/>
            <person name="Derelle E."/>
            <person name="Everett M.V."/>
            <person name="Foulon E."/>
            <person name="Grimwood J."/>
            <person name="Gundlach H."/>
            <person name="Henrissat B."/>
            <person name="Napoli C."/>
            <person name="McDonald S.M."/>
            <person name="Parker M.S."/>
            <person name="Rombauts S."/>
            <person name="Salamov A."/>
            <person name="Von Dassow P."/>
            <person name="Badger J.H."/>
            <person name="Coutinho P.M."/>
            <person name="Demir E."/>
            <person name="Dubchak I."/>
            <person name="Gentemann C."/>
            <person name="Eikrem W."/>
            <person name="Gready J.E."/>
            <person name="John U."/>
            <person name="Lanier W."/>
            <person name="Lindquist E.A."/>
            <person name="Lucas S."/>
            <person name="Mayer K.F."/>
            <person name="Moreau H."/>
            <person name="Not F."/>
            <person name="Otillar R."/>
            <person name="Panaud O."/>
            <person name="Pangilinan J."/>
            <person name="Paulsen I."/>
            <person name="Piegu B."/>
            <person name="Poliakov A."/>
            <person name="Robbens S."/>
            <person name="Schmutz J."/>
            <person name="Toulza E."/>
            <person name="Wyss T."/>
            <person name="Zelensky A."/>
            <person name="Zhou K."/>
            <person name="Armbrust E.V."/>
            <person name="Bhattacharya D."/>
            <person name="Goodenough U.W."/>
            <person name="Van de Peer Y."/>
            <person name="Grigoriev I.V."/>
        </authorList>
    </citation>
    <scope>NUCLEOTIDE SEQUENCE [LARGE SCALE GENOMIC DNA]</scope>
    <source>
        <strain evidence="7">RCC299 / NOUM17</strain>
    </source>
</reference>
<protein>
    <submittedName>
        <fullName evidence="6">Glycosyltransferase family 47 protein</fullName>
    </submittedName>
</protein>
<dbReference type="PANTHER" id="PTHR11062">
    <property type="entry name" value="EXOSTOSIN HEPARAN SULFATE GLYCOSYLTRANSFERASE -RELATED"/>
    <property type="match status" value="1"/>
</dbReference>
<proteinExistence type="inferred from homology"/>
<dbReference type="GO" id="GO:0000139">
    <property type="term" value="C:Golgi membrane"/>
    <property type="evidence" value="ECO:0007669"/>
    <property type="project" value="UniProtKB-SubCell"/>
</dbReference>
<keyword evidence="3" id="KW-0333">Golgi apparatus</keyword>
<dbReference type="GeneID" id="8250347"/>
<dbReference type="InterPro" id="IPR004263">
    <property type="entry name" value="Exostosin"/>
</dbReference>
<dbReference type="FunCoup" id="C1FF42">
    <property type="interactions" value="516"/>
</dbReference>
<feature type="compositionally biased region" description="Basic and acidic residues" evidence="4">
    <location>
        <begin position="473"/>
        <end position="487"/>
    </location>
</feature>
<comment type="subcellular location">
    <subcellularLocation>
        <location evidence="1">Golgi apparatus membrane</location>
        <topology evidence="1">Single-pass type II membrane protein</topology>
    </subcellularLocation>
</comment>
<name>C1FF42_MICCC</name>
<dbReference type="CAZy" id="GT47">
    <property type="family name" value="Glycosyltransferase Family 47"/>
</dbReference>
<evidence type="ECO:0000313" key="7">
    <source>
        <dbReference type="Proteomes" id="UP000002009"/>
    </source>
</evidence>
<evidence type="ECO:0000256" key="4">
    <source>
        <dbReference type="SAM" id="MobiDB-lite"/>
    </source>
</evidence>
<gene>
    <name evidence="6" type="ORF">MICPUN_54821</name>
</gene>
<keyword evidence="7" id="KW-1185">Reference proteome</keyword>
<dbReference type="InterPro" id="IPR040911">
    <property type="entry name" value="Exostosin_GT47"/>
</dbReference>
<dbReference type="OrthoDB" id="1924787at2759"/>
<evidence type="ECO:0000256" key="3">
    <source>
        <dbReference type="ARBA" id="ARBA00023034"/>
    </source>
</evidence>
<feature type="region of interest" description="Disordered" evidence="4">
    <location>
        <begin position="460"/>
        <end position="487"/>
    </location>
</feature>
<evidence type="ECO:0000259" key="5">
    <source>
        <dbReference type="Pfam" id="PF03016"/>
    </source>
</evidence>
<organism evidence="6 7">
    <name type="scientific">Micromonas commoda (strain RCC299 / NOUM17 / CCMP2709)</name>
    <name type="common">Picoplanktonic green alga</name>
    <dbReference type="NCBI Taxonomy" id="296587"/>
    <lineage>
        <taxon>Eukaryota</taxon>
        <taxon>Viridiplantae</taxon>
        <taxon>Chlorophyta</taxon>
        <taxon>Mamiellophyceae</taxon>
        <taxon>Mamiellales</taxon>
        <taxon>Mamiellaceae</taxon>
        <taxon>Micromonas</taxon>
    </lineage>
</organism>
<dbReference type="OMA" id="WLFDWSK"/>
<evidence type="ECO:0000313" key="6">
    <source>
        <dbReference type="EMBL" id="ACO68681.1"/>
    </source>
</evidence>
<evidence type="ECO:0000256" key="1">
    <source>
        <dbReference type="ARBA" id="ARBA00004323"/>
    </source>
</evidence>
<keyword evidence="6" id="KW-0808">Transferase</keyword>
<comment type="similarity">
    <text evidence="2">Belongs to the glycosyltransferase 47 family.</text>
</comment>
<feature type="compositionally biased region" description="Basic residues" evidence="4">
    <location>
        <begin position="680"/>
        <end position="691"/>
    </location>
</feature>
<feature type="compositionally biased region" description="Gly residues" evidence="4">
    <location>
        <begin position="663"/>
        <end position="676"/>
    </location>
</feature>
<dbReference type="AlphaFoldDB" id="C1FF42"/>
<accession>C1FF42</accession>
<dbReference type="Pfam" id="PF03016">
    <property type="entry name" value="Exostosin_GT47"/>
    <property type="match status" value="1"/>
</dbReference>
<dbReference type="eggNOG" id="KOG1021">
    <property type="taxonomic scope" value="Eukaryota"/>
</dbReference>
<evidence type="ECO:0000256" key="2">
    <source>
        <dbReference type="ARBA" id="ARBA00010271"/>
    </source>
</evidence>
<feature type="region of interest" description="Disordered" evidence="4">
    <location>
        <begin position="647"/>
        <end position="698"/>
    </location>
</feature>
<sequence>MAPRLLCWFRRATQPRFSRHELWPTVAQVITLLATPRMASSEATVVVEDDDDPRGVRKMKRGGSWVRRSLSAGSLLNILSGALAPPRDRSPPRKRHKRTFARSQSSVASLPVVEAAPAPAAGASSLFVRAALALALALLAVSAALALASGATGPSLASALLPHGVRATAETWAMKLQWDAAALASSWRALPEAVANDATHRDEYGLLTFDSQCAALRERGRDPRWPLRDPSAGINDGLDGLGFDSAAQLCDAMASLPNTLRMYTHPLGETEKRRYRTARMAPTFNRGYDVEEHVLRNLGPNGPFAEPDPAEANAFLIPAAPYLERVAAFPNSGRDAMAANVANLVARLKREDAKAWRAAEPGCGRIFVSAHDTGTYAARLTDTAVRDRAVFIVANADVTSDADVTKDVTKTPPIPPRNVESRMATGKDVSAVCSLSYHLPRDAVALGAMRPVFLDDDIGTHPDGDVGDVGDVGDEKSAPGDVGDERPIEMSFRGTLRGGVRERILGHYLSVGKSRNWDLRSDGQVSPSRYMRLMRDSKFCLHVRGTRVQSPRLIEGMLFGCVPVIVADGYVPPLSWLFDWSKFSVRLPEVEHERLPEVLQGVDWATLQANLRRVAPFFVYHRTPIPGDALWTTALAAQRQIERGDACKGGETEAGRSAVAGSIPGGGGERGAGGADRGSRRVRRFGRRLMGRRMAGED</sequence>